<comment type="similarity">
    <text evidence="1">Belongs to the sulfatase family.</text>
</comment>
<accession>A0ABT8KXT0</accession>
<organism evidence="4 5">
    <name type="scientific">Splendidivirga corallicola</name>
    <dbReference type="NCBI Taxonomy" id="3051826"/>
    <lineage>
        <taxon>Bacteria</taxon>
        <taxon>Pseudomonadati</taxon>
        <taxon>Bacteroidota</taxon>
        <taxon>Cytophagia</taxon>
        <taxon>Cytophagales</taxon>
        <taxon>Splendidivirgaceae</taxon>
        <taxon>Splendidivirga</taxon>
    </lineage>
</organism>
<name>A0ABT8KXT0_9BACT</name>
<reference evidence="4" key="1">
    <citation type="submission" date="2023-06" db="EMBL/GenBank/DDBJ databases">
        <title>Genomic of Parafulvivirga corallium.</title>
        <authorList>
            <person name="Wang G."/>
        </authorList>
    </citation>
    <scope>NUCLEOTIDE SEQUENCE</scope>
    <source>
        <strain evidence="4">BMA10</strain>
    </source>
</reference>
<evidence type="ECO:0000259" key="3">
    <source>
        <dbReference type="Pfam" id="PF16347"/>
    </source>
</evidence>
<dbReference type="PROSITE" id="PS00523">
    <property type="entry name" value="SULFATASE_1"/>
    <property type="match status" value="1"/>
</dbReference>
<keyword evidence="5" id="KW-1185">Reference proteome</keyword>
<dbReference type="EMBL" id="JAUJEA010000021">
    <property type="protein sequence ID" value="MDN5205612.1"/>
    <property type="molecule type" value="Genomic_DNA"/>
</dbReference>
<dbReference type="InterPro" id="IPR017850">
    <property type="entry name" value="Alkaline_phosphatase_core_sf"/>
</dbReference>
<dbReference type="PANTHER" id="PTHR43108:SF6">
    <property type="entry name" value="N-SULPHOGLUCOSAMINE SULPHOHYDROLASE"/>
    <property type="match status" value="1"/>
</dbReference>
<proteinExistence type="inferred from homology"/>
<comment type="caution">
    <text evidence="4">The sequence shown here is derived from an EMBL/GenBank/DDBJ whole genome shotgun (WGS) entry which is preliminary data.</text>
</comment>
<evidence type="ECO:0000256" key="1">
    <source>
        <dbReference type="ARBA" id="ARBA00008779"/>
    </source>
</evidence>
<gene>
    <name evidence="4" type="ORF">QQ008_29780</name>
</gene>
<evidence type="ECO:0000256" key="2">
    <source>
        <dbReference type="ARBA" id="ARBA00022801"/>
    </source>
</evidence>
<dbReference type="InterPro" id="IPR032506">
    <property type="entry name" value="SGSH_C"/>
</dbReference>
<dbReference type="CDD" id="cd16031">
    <property type="entry name" value="G6S_like"/>
    <property type="match status" value="1"/>
</dbReference>
<dbReference type="Pfam" id="PF16347">
    <property type="entry name" value="SGSH_C"/>
    <property type="match status" value="1"/>
</dbReference>
<dbReference type="PANTHER" id="PTHR43108">
    <property type="entry name" value="N-ACETYLGLUCOSAMINE-6-SULFATASE FAMILY MEMBER"/>
    <property type="match status" value="1"/>
</dbReference>
<protein>
    <submittedName>
        <fullName evidence="4">Sulfatase</fullName>
    </submittedName>
</protein>
<dbReference type="RefSeq" id="WP_346755634.1">
    <property type="nucleotide sequence ID" value="NZ_JAUJEA010000021.1"/>
</dbReference>
<evidence type="ECO:0000313" key="5">
    <source>
        <dbReference type="Proteomes" id="UP001172082"/>
    </source>
</evidence>
<keyword evidence="2" id="KW-0378">Hydrolase</keyword>
<sequence length="544" mass="63432">MQKLEGKIYSIFALSAILILLSNCSGERQEKIKEQRPNIVFIMSDDHASRAISCYDGTLNQTPNIDRIASEGAIFTNSFVGNSICGPSRATMITGKFSHKNGFLANYRSKFDGSQQTLPKLLKANGYNTAIVGKWHLGTTPTGFDYWNVFPDQGDYYNPDFIDNGDTVRLNGYATNLVTNLAINWLNEKRNPDQPFMLFVHHKAPHRNWMPDTAKLDMYDGHEFPLPFNFKGDFSDRGKASAEADMGIWKTMSWSHDMKFTDYPTEWEHYKPDGEWHAKRYPQVELGRMTSAQRALWDDYYESRNAEVKEGLKSGATSLEEHIQWRYQRYMHDYLATISSVDDNVGRLLDYLEANGLDDNTIVVYTSDQGFYLGENGWFDKRFMYEQTLRTPFVMKYPGQIKPGTKVDKFIMNIDYMPTLLSYAGVGVPQDIQGRSFHTLLNEQPVSDWRNSIYYHYYMFPGTHSVKRHFGVRNERYKLIRFYHDIDEWELYDLQEDPNELKNVYDDPNYQGIVAEMKEVLRANQEQYEDSYELAMDYLENNRW</sequence>
<feature type="domain" description="N-sulphoglucosamine sulphohydrolase C-terminal" evidence="3">
    <location>
        <begin position="374"/>
        <end position="526"/>
    </location>
</feature>
<dbReference type="SUPFAM" id="SSF53649">
    <property type="entry name" value="Alkaline phosphatase-like"/>
    <property type="match status" value="1"/>
</dbReference>
<dbReference type="Gene3D" id="3.40.720.10">
    <property type="entry name" value="Alkaline Phosphatase, subunit A"/>
    <property type="match status" value="1"/>
</dbReference>
<evidence type="ECO:0000313" key="4">
    <source>
        <dbReference type="EMBL" id="MDN5205612.1"/>
    </source>
</evidence>
<dbReference type="PROSITE" id="PS00149">
    <property type="entry name" value="SULFATASE_2"/>
    <property type="match status" value="1"/>
</dbReference>
<dbReference type="Proteomes" id="UP001172082">
    <property type="component" value="Unassembled WGS sequence"/>
</dbReference>
<dbReference type="InterPro" id="IPR024607">
    <property type="entry name" value="Sulfatase_CS"/>
</dbReference>